<organism evidence="2 3">
    <name type="scientific">Lutimaribacter marinistellae</name>
    <dbReference type="NCBI Taxonomy" id="1820329"/>
    <lineage>
        <taxon>Bacteria</taxon>
        <taxon>Pseudomonadati</taxon>
        <taxon>Pseudomonadota</taxon>
        <taxon>Alphaproteobacteria</taxon>
        <taxon>Rhodobacterales</taxon>
        <taxon>Roseobacteraceae</taxon>
        <taxon>Lutimaribacter</taxon>
    </lineage>
</organism>
<protein>
    <submittedName>
        <fullName evidence="2">Uncharacterized protein</fullName>
    </submittedName>
</protein>
<keyword evidence="3" id="KW-1185">Reference proteome</keyword>
<evidence type="ECO:0000313" key="2">
    <source>
        <dbReference type="EMBL" id="MFC3613923.1"/>
    </source>
</evidence>
<evidence type="ECO:0000313" key="3">
    <source>
        <dbReference type="Proteomes" id="UP001595629"/>
    </source>
</evidence>
<feature type="coiled-coil region" evidence="1">
    <location>
        <begin position="312"/>
        <end position="339"/>
    </location>
</feature>
<gene>
    <name evidence="2" type="ORF">ACFORG_09160</name>
</gene>
<reference evidence="3" key="1">
    <citation type="journal article" date="2019" name="Int. J. Syst. Evol. Microbiol.">
        <title>The Global Catalogue of Microorganisms (GCM) 10K type strain sequencing project: providing services to taxonomists for standard genome sequencing and annotation.</title>
        <authorList>
            <consortium name="The Broad Institute Genomics Platform"/>
            <consortium name="The Broad Institute Genome Sequencing Center for Infectious Disease"/>
            <person name="Wu L."/>
            <person name="Ma J."/>
        </authorList>
    </citation>
    <scope>NUCLEOTIDE SEQUENCE [LARGE SCALE GENOMIC DNA]</scope>
    <source>
        <strain evidence="3">KCTC 42911</strain>
    </source>
</reference>
<proteinExistence type="predicted"/>
<dbReference type="EMBL" id="JBHRXI010000010">
    <property type="protein sequence ID" value="MFC3613923.1"/>
    <property type="molecule type" value="Genomic_DNA"/>
</dbReference>
<sequence length="416" mass="45703">MAIATRAALRVWPLVCAVWPDSSRNGSATKASHEQLILLGSWSQLCATTFAQQASPEVLVAAEQAVNTAKTFHPDGYWSNDFQKAANASGFSVGIVTGEAKVDWVFDLLFQAALFTKEPQKDTSVFISSTYRDADYDARTLISQPLWHDASPPEGLRPEDIGPTLLETDPRFDFFRRWYEGMVRGAPLPLELCRRVATQIPRETWESGAEQVAEAIARIEAEWLAEQSANANRAPEFEPESVAHLFAHPRSVSASVALASVTIYQSLQEFSQATARWLNELPDFLKPLEAVPASLDRIGEILNTQVQTKASEQALREEIGRLQARVAQLETELENAQKDAGVSKAPWFGKLTVLGAGIAALCAGVWTVSGDDIGPKKRCETLNEYWEFFGGPAFNCVRSGTPPEISPPDLPETREA</sequence>
<evidence type="ECO:0000256" key="1">
    <source>
        <dbReference type="SAM" id="Coils"/>
    </source>
</evidence>
<dbReference type="Proteomes" id="UP001595629">
    <property type="component" value="Unassembled WGS sequence"/>
</dbReference>
<dbReference type="RefSeq" id="WP_386735114.1">
    <property type="nucleotide sequence ID" value="NZ_JBHRXI010000010.1"/>
</dbReference>
<keyword evidence="1" id="KW-0175">Coiled coil</keyword>
<name>A0ABV7TFA8_9RHOB</name>
<accession>A0ABV7TFA8</accession>
<comment type="caution">
    <text evidence="2">The sequence shown here is derived from an EMBL/GenBank/DDBJ whole genome shotgun (WGS) entry which is preliminary data.</text>
</comment>